<keyword evidence="6" id="KW-0067">ATP-binding</keyword>
<evidence type="ECO:0000256" key="3">
    <source>
        <dbReference type="ARBA" id="ARBA00022679"/>
    </source>
</evidence>
<evidence type="ECO:0000256" key="4">
    <source>
        <dbReference type="ARBA" id="ARBA00022741"/>
    </source>
</evidence>
<dbReference type="InterPro" id="IPR005467">
    <property type="entry name" value="His_kinase_dom"/>
</dbReference>
<evidence type="ECO:0000256" key="2">
    <source>
        <dbReference type="ARBA" id="ARBA00012438"/>
    </source>
</evidence>
<sequence length="82" mass="8892">MEKKSEDFVSIIIKDNGHGISEENMKHIFEPFFTTKKEYGTGLGLSITYGIVEKLGGHIGVNSKVGVGTSFTVTLPSKSKNS</sequence>
<organism evidence="9 10">
    <name type="scientific">Candidatus Schekmanbacteria bacterium RBG_13_48_7</name>
    <dbReference type="NCBI Taxonomy" id="1817878"/>
    <lineage>
        <taxon>Bacteria</taxon>
        <taxon>Candidatus Schekmaniibacteriota</taxon>
    </lineage>
</organism>
<comment type="caution">
    <text evidence="9">The sequence shown here is derived from an EMBL/GenBank/DDBJ whole genome shotgun (WGS) entry which is preliminary data.</text>
</comment>
<evidence type="ECO:0000256" key="7">
    <source>
        <dbReference type="ARBA" id="ARBA00023012"/>
    </source>
</evidence>
<keyword evidence="5" id="KW-0418">Kinase</keyword>
<name>A0A1F7RMQ6_9BACT</name>
<evidence type="ECO:0000259" key="8">
    <source>
        <dbReference type="PROSITE" id="PS50109"/>
    </source>
</evidence>
<keyword evidence="4" id="KW-0547">Nucleotide-binding</keyword>
<dbReference type="SUPFAM" id="SSF55874">
    <property type="entry name" value="ATPase domain of HSP90 chaperone/DNA topoisomerase II/histidine kinase"/>
    <property type="match status" value="1"/>
</dbReference>
<dbReference type="PROSITE" id="PS50109">
    <property type="entry name" value="HIS_KIN"/>
    <property type="match status" value="1"/>
</dbReference>
<dbReference type="Gene3D" id="3.30.565.10">
    <property type="entry name" value="Histidine kinase-like ATPase, C-terminal domain"/>
    <property type="match status" value="1"/>
</dbReference>
<dbReference type="PANTHER" id="PTHR43065:SF46">
    <property type="entry name" value="C4-DICARBOXYLATE TRANSPORT SENSOR PROTEIN DCTB"/>
    <property type="match status" value="1"/>
</dbReference>
<evidence type="ECO:0000256" key="6">
    <source>
        <dbReference type="ARBA" id="ARBA00022840"/>
    </source>
</evidence>
<evidence type="ECO:0000313" key="9">
    <source>
        <dbReference type="EMBL" id="OGL42244.1"/>
    </source>
</evidence>
<keyword evidence="3" id="KW-0808">Transferase</keyword>
<dbReference type="Proteomes" id="UP000179266">
    <property type="component" value="Unassembled WGS sequence"/>
</dbReference>
<dbReference type="SMART" id="SM00387">
    <property type="entry name" value="HATPase_c"/>
    <property type="match status" value="1"/>
</dbReference>
<gene>
    <name evidence="9" type="ORF">A2161_06785</name>
</gene>
<dbReference type="AlphaFoldDB" id="A0A1F7RMQ6"/>
<dbReference type="GO" id="GO:0005524">
    <property type="term" value="F:ATP binding"/>
    <property type="evidence" value="ECO:0007669"/>
    <property type="project" value="UniProtKB-KW"/>
</dbReference>
<dbReference type="EC" id="2.7.13.3" evidence="2"/>
<keyword evidence="7" id="KW-0902">Two-component regulatory system</keyword>
<evidence type="ECO:0000256" key="1">
    <source>
        <dbReference type="ARBA" id="ARBA00000085"/>
    </source>
</evidence>
<evidence type="ECO:0000313" key="10">
    <source>
        <dbReference type="Proteomes" id="UP000179266"/>
    </source>
</evidence>
<evidence type="ECO:0000256" key="5">
    <source>
        <dbReference type="ARBA" id="ARBA00022777"/>
    </source>
</evidence>
<accession>A0A1F7RMQ6</accession>
<dbReference type="GO" id="GO:0004673">
    <property type="term" value="F:protein histidine kinase activity"/>
    <property type="evidence" value="ECO:0007669"/>
    <property type="project" value="UniProtKB-EC"/>
</dbReference>
<dbReference type="InterPro" id="IPR036890">
    <property type="entry name" value="HATPase_C_sf"/>
</dbReference>
<dbReference type="InterPro" id="IPR004358">
    <property type="entry name" value="Sig_transdc_His_kin-like_C"/>
</dbReference>
<dbReference type="PANTHER" id="PTHR43065">
    <property type="entry name" value="SENSOR HISTIDINE KINASE"/>
    <property type="match status" value="1"/>
</dbReference>
<comment type="catalytic activity">
    <reaction evidence="1">
        <text>ATP + protein L-histidine = ADP + protein N-phospho-L-histidine.</text>
        <dbReference type="EC" id="2.7.13.3"/>
    </reaction>
</comment>
<reference evidence="9 10" key="1">
    <citation type="journal article" date="2016" name="Nat. Commun.">
        <title>Thousands of microbial genomes shed light on interconnected biogeochemical processes in an aquifer system.</title>
        <authorList>
            <person name="Anantharaman K."/>
            <person name="Brown C.T."/>
            <person name="Hug L.A."/>
            <person name="Sharon I."/>
            <person name="Castelle C.J."/>
            <person name="Probst A.J."/>
            <person name="Thomas B.C."/>
            <person name="Singh A."/>
            <person name="Wilkins M.J."/>
            <person name="Karaoz U."/>
            <person name="Brodie E.L."/>
            <person name="Williams K.H."/>
            <person name="Hubbard S.S."/>
            <person name="Banfield J.F."/>
        </authorList>
    </citation>
    <scope>NUCLEOTIDE SEQUENCE [LARGE SCALE GENOMIC DNA]</scope>
</reference>
<dbReference type="EMBL" id="MGDD01000331">
    <property type="protein sequence ID" value="OGL42244.1"/>
    <property type="molecule type" value="Genomic_DNA"/>
</dbReference>
<feature type="domain" description="Histidine kinase" evidence="8">
    <location>
        <begin position="1"/>
        <end position="79"/>
    </location>
</feature>
<proteinExistence type="predicted"/>
<protein>
    <recommendedName>
        <fullName evidence="2">histidine kinase</fullName>
        <ecNumber evidence="2">2.7.13.3</ecNumber>
    </recommendedName>
</protein>
<dbReference type="InterPro" id="IPR003594">
    <property type="entry name" value="HATPase_dom"/>
</dbReference>
<dbReference type="GO" id="GO:0000160">
    <property type="term" value="P:phosphorelay signal transduction system"/>
    <property type="evidence" value="ECO:0007669"/>
    <property type="project" value="UniProtKB-KW"/>
</dbReference>
<dbReference type="Pfam" id="PF02518">
    <property type="entry name" value="HATPase_c"/>
    <property type="match status" value="1"/>
</dbReference>
<dbReference type="PRINTS" id="PR00344">
    <property type="entry name" value="BCTRLSENSOR"/>
</dbReference>